<dbReference type="Gene3D" id="3.20.20.100">
    <property type="entry name" value="NADP-dependent oxidoreductase domain"/>
    <property type="match status" value="1"/>
</dbReference>
<dbReference type="Proteomes" id="UP000261520">
    <property type="component" value="Unplaced"/>
</dbReference>
<organism evidence="2 3">
    <name type="scientific">Periophthalmus magnuspinnatus</name>
    <dbReference type="NCBI Taxonomy" id="409849"/>
    <lineage>
        <taxon>Eukaryota</taxon>
        <taxon>Metazoa</taxon>
        <taxon>Chordata</taxon>
        <taxon>Craniata</taxon>
        <taxon>Vertebrata</taxon>
        <taxon>Euteleostomi</taxon>
        <taxon>Actinopterygii</taxon>
        <taxon>Neopterygii</taxon>
        <taxon>Teleostei</taxon>
        <taxon>Neoteleostei</taxon>
        <taxon>Acanthomorphata</taxon>
        <taxon>Gobiaria</taxon>
        <taxon>Gobiiformes</taxon>
        <taxon>Gobioidei</taxon>
        <taxon>Gobiidae</taxon>
        <taxon>Oxudercinae</taxon>
        <taxon>Periophthalmus</taxon>
    </lineage>
</organism>
<accession>A0A3B4AP93</accession>
<evidence type="ECO:0000313" key="3">
    <source>
        <dbReference type="Proteomes" id="UP000261520"/>
    </source>
</evidence>
<dbReference type="Ensembl" id="ENSPMGT00000019648.1">
    <property type="protein sequence ID" value="ENSPMGP00000018424.1"/>
    <property type="gene ID" value="ENSPMGG00000015034.1"/>
</dbReference>
<name>A0A3B4AP93_9GOBI</name>
<keyword evidence="3" id="KW-1185">Reference proteome</keyword>
<dbReference type="PANTHER" id="PTHR43827:SF10">
    <property type="entry name" value="ZGC:110366"/>
    <property type="match status" value="1"/>
</dbReference>
<dbReference type="SUPFAM" id="SSF51430">
    <property type="entry name" value="NAD(P)-linked oxidoreductase"/>
    <property type="match status" value="1"/>
</dbReference>
<reference evidence="2" key="1">
    <citation type="submission" date="2025-08" db="UniProtKB">
        <authorList>
            <consortium name="Ensembl"/>
        </authorList>
    </citation>
    <scope>IDENTIFICATION</scope>
</reference>
<sequence length="125" mass="13985">MLSPASNISSTIQLSNGLEMPIFGLGTSHQGGYSHDAVVYALTQCGVCHIDTAERYGCEEQLGKAIRESMVPREDLWITNKLWPSHYGFNSAKEACLKSCKRMGLEYFDKTNTQQNTQNAFHCIY</sequence>
<evidence type="ECO:0000313" key="2">
    <source>
        <dbReference type="Ensembl" id="ENSPMGP00000018424.1"/>
    </source>
</evidence>
<protein>
    <recommendedName>
        <fullName evidence="1">NADP-dependent oxidoreductase domain-containing protein</fullName>
    </recommendedName>
</protein>
<proteinExistence type="predicted"/>
<dbReference type="AlphaFoldDB" id="A0A3B4AP93"/>
<evidence type="ECO:0000259" key="1">
    <source>
        <dbReference type="Pfam" id="PF00248"/>
    </source>
</evidence>
<feature type="domain" description="NADP-dependent oxidoreductase" evidence="1">
    <location>
        <begin position="33"/>
        <end position="109"/>
    </location>
</feature>
<dbReference type="STRING" id="409849.ENSPMGP00000018424"/>
<dbReference type="InterPro" id="IPR036812">
    <property type="entry name" value="NAD(P)_OxRdtase_dom_sf"/>
</dbReference>
<dbReference type="GO" id="GO:0016491">
    <property type="term" value="F:oxidoreductase activity"/>
    <property type="evidence" value="ECO:0007669"/>
    <property type="project" value="InterPro"/>
</dbReference>
<dbReference type="InterPro" id="IPR023210">
    <property type="entry name" value="NADP_OxRdtase_dom"/>
</dbReference>
<dbReference type="InterPro" id="IPR020471">
    <property type="entry name" value="AKR"/>
</dbReference>
<reference evidence="2" key="2">
    <citation type="submission" date="2025-09" db="UniProtKB">
        <authorList>
            <consortium name="Ensembl"/>
        </authorList>
    </citation>
    <scope>IDENTIFICATION</scope>
</reference>
<dbReference type="PANTHER" id="PTHR43827">
    <property type="entry name" value="2,5-DIKETO-D-GLUCONIC ACID REDUCTASE"/>
    <property type="match status" value="1"/>
</dbReference>
<dbReference type="Pfam" id="PF00248">
    <property type="entry name" value="Aldo_ket_red"/>
    <property type="match status" value="1"/>
</dbReference>